<gene>
    <name evidence="1" type="ORF">HAL01_01120</name>
</gene>
<reference evidence="1 2" key="1">
    <citation type="submission" date="2019-07" db="EMBL/GenBank/DDBJ databases">
        <title>Whole genome shotgun sequence of Halolactibacillus alkaliphilus NBRC 103919.</title>
        <authorList>
            <person name="Hosoyama A."/>
            <person name="Uohara A."/>
            <person name="Ohji S."/>
            <person name="Ichikawa N."/>
        </authorList>
    </citation>
    <scope>NUCLEOTIDE SEQUENCE [LARGE SCALE GENOMIC DNA]</scope>
    <source>
        <strain evidence="1 2">NBRC 103919</strain>
    </source>
</reference>
<accession>A0A511WYN1</accession>
<keyword evidence="2" id="KW-1185">Reference proteome</keyword>
<sequence>MTHARSTKHEFFYSPTVANLFSAYINNLINGLEMKATYFLPFFKFDMINSMCEKNRITDKLFNIC</sequence>
<name>A0A511WYN1_9BACI</name>
<evidence type="ECO:0000313" key="2">
    <source>
        <dbReference type="Proteomes" id="UP000321400"/>
    </source>
</evidence>
<dbReference type="Proteomes" id="UP000321400">
    <property type="component" value="Unassembled WGS sequence"/>
</dbReference>
<dbReference type="AlphaFoldDB" id="A0A511WYN1"/>
<comment type="caution">
    <text evidence="1">The sequence shown here is derived from an EMBL/GenBank/DDBJ whole genome shotgun (WGS) entry which is preliminary data.</text>
</comment>
<organism evidence="1 2">
    <name type="scientific">Halolactibacillus alkaliphilus</name>
    <dbReference type="NCBI Taxonomy" id="442899"/>
    <lineage>
        <taxon>Bacteria</taxon>
        <taxon>Bacillati</taxon>
        <taxon>Bacillota</taxon>
        <taxon>Bacilli</taxon>
        <taxon>Bacillales</taxon>
        <taxon>Bacillaceae</taxon>
        <taxon>Halolactibacillus</taxon>
    </lineage>
</organism>
<protein>
    <submittedName>
        <fullName evidence="1">Uncharacterized protein</fullName>
    </submittedName>
</protein>
<dbReference type="EMBL" id="BJYE01000001">
    <property type="protein sequence ID" value="GEN55648.1"/>
    <property type="molecule type" value="Genomic_DNA"/>
</dbReference>
<evidence type="ECO:0000313" key="1">
    <source>
        <dbReference type="EMBL" id="GEN55648.1"/>
    </source>
</evidence>
<proteinExistence type="predicted"/>